<dbReference type="KEGG" id="hbi:HBZC1_17430"/>
<dbReference type="NCBIfam" id="NF040570">
    <property type="entry name" value="guided_TnpB"/>
    <property type="match status" value="1"/>
</dbReference>
<feature type="domain" description="Cas12f1-like TNB" evidence="7">
    <location>
        <begin position="225"/>
        <end position="290"/>
    </location>
</feature>
<gene>
    <name evidence="8" type="ordered locus">HBZC1_17430</name>
</gene>
<dbReference type="PANTHER" id="PTHR36172:SF1">
    <property type="entry name" value="RESOLVASE-RELATED"/>
    <property type="match status" value="1"/>
</dbReference>
<evidence type="ECO:0000259" key="6">
    <source>
        <dbReference type="Pfam" id="PF01385"/>
    </source>
</evidence>
<dbReference type="Proteomes" id="UP000008387">
    <property type="component" value="Chromosome"/>
</dbReference>
<dbReference type="Pfam" id="PF01385">
    <property type="entry name" value="OrfB_IS605"/>
    <property type="match status" value="1"/>
</dbReference>
<dbReference type="GO" id="GO:0003677">
    <property type="term" value="F:DNA binding"/>
    <property type="evidence" value="ECO:0007669"/>
    <property type="project" value="UniProtKB-KW"/>
</dbReference>
<evidence type="ECO:0000256" key="1">
    <source>
        <dbReference type="ARBA" id="ARBA00008761"/>
    </source>
</evidence>
<proteinExistence type="inferred from homology"/>
<dbReference type="STRING" id="1002804.HBZC1_17430"/>
<dbReference type="PANTHER" id="PTHR36172">
    <property type="match status" value="1"/>
</dbReference>
<dbReference type="GO" id="GO:0006310">
    <property type="term" value="P:DNA recombination"/>
    <property type="evidence" value="ECO:0007669"/>
    <property type="project" value="UniProtKB-KW"/>
</dbReference>
<keyword evidence="9" id="KW-1185">Reference proteome</keyword>
<name>F8KPK5_HELBC</name>
<evidence type="ECO:0000256" key="5">
    <source>
        <dbReference type="SAM" id="MobiDB-lite"/>
    </source>
</evidence>
<feature type="domain" description="Probable transposase IS891/IS1136/IS1341" evidence="6">
    <location>
        <begin position="85"/>
        <end position="211"/>
    </location>
</feature>
<protein>
    <submittedName>
        <fullName evidence="8">Transposase</fullName>
    </submittedName>
</protein>
<dbReference type="EMBL" id="FR871757">
    <property type="protein sequence ID" value="CCB80729.1"/>
    <property type="molecule type" value="Genomic_DNA"/>
</dbReference>
<evidence type="ECO:0000256" key="3">
    <source>
        <dbReference type="ARBA" id="ARBA00023125"/>
    </source>
</evidence>
<evidence type="ECO:0000259" key="7">
    <source>
        <dbReference type="Pfam" id="PF07282"/>
    </source>
</evidence>
<dbReference type="NCBIfam" id="TIGR01766">
    <property type="entry name" value="IS200/IS605 family accessory protein TnpB-like domain"/>
    <property type="match status" value="1"/>
</dbReference>
<keyword evidence="3" id="KW-0238">DNA-binding</keyword>
<dbReference type="InterPro" id="IPR051491">
    <property type="entry name" value="Recombinase/Transposase-rel"/>
</dbReference>
<accession>F8KPK5</accession>
<dbReference type="eggNOG" id="COG0675">
    <property type="taxonomic scope" value="Bacteria"/>
</dbReference>
<evidence type="ECO:0000256" key="4">
    <source>
        <dbReference type="ARBA" id="ARBA00023172"/>
    </source>
</evidence>
<dbReference type="InterPro" id="IPR001959">
    <property type="entry name" value="Transposase"/>
</dbReference>
<organism evidence="8 9">
    <name type="scientific">Helicobacter bizzozeronii (strain CIII-1)</name>
    <dbReference type="NCBI Taxonomy" id="1002804"/>
    <lineage>
        <taxon>Bacteria</taxon>
        <taxon>Pseudomonadati</taxon>
        <taxon>Campylobacterota</taxon>
        <taxon>Epsilonproteobacteria</taxon>
        <taxon>Campylobacterales</taxon>
        <taxon>Helicobacteraceae</taxon>
        <taxon>Helicobacter</taxon>
    </lineage>
</organism>
<sequence>MGKVSYPRFKRKREYQGSFYIGGDQVKIIQGDKKDYIKIPNLPKIKMTEKLRFKGKINGATITQRGNKFYVSIQTDITQEEFNRTHKPIANNHTLGIDTGIKAFATLSNGLQVFAPKPLNRLTRRLKRLSRQVSRKSKHSACLPKTKGREQNAPHTRKSANYLKASLRLNRLHARIANIRNDFLHKLSTALVRHAKTLCLESLNVKNVLKNLRLAKALSDVSISAFNTFLDYKAKYYGREIRRVDTFYPSSKTCSHCGNVKSDLKLSDRVYHCGACGVAVDRGFNASVNLVKHLVGGEHTELTPADMTALLDDCQSNGLVTSMVETRMQQKPLKFFSIDRIL</sequence>
<feature type="region of interest" description="Disordered" evidence="5">
    <location>
        <begin position="131"/>
        <end position="156"/>
    </location>
</feature>
<dbReference type="Pfam" id="PF07282">
    <property type="entry name" value="Cas12f1-like_TNB"/>
    <property type="match status" value="1"/>
</dbReference>
<dbReference type="GO" id="GO:0032196">
    <property type="term" value="P:transposition"/>
    <property type="evidence" value="ECO:0007669"/>
    <property type="project" value="UniProtKB-KW"/>
</dbReference>
<keyword evidence="2" id="KW-0815">Transposition</keyword>
<keyword evidence="4" id="KW-0233">DNA recombination</keyword>
<dbReference type="AlphaFoldDB" id="F8KPK5"/>
<dbReference type="HOGENOM" id="CLU_032903_0_2_7"/>
<evidence type="ECO:0000313" key="8">
    <source>
        <dbReference type="EMBL" id="CCB80729.1"/>
    </source>
</evidence>
<comment type="similarity">
    <text evidence="1">In the C-terminal section; belongs to the transposase 35 family.</text>
</comment>
<evidence type="ECO:0000256" key="2">
    <source>
        <dbReference type="ARBA" id="ARBA00022578"/>
    </source>
</evidence>
<dbReference type="InterPro" id="IPR010095">
    <property type="entry name" value="Cas12f1-like_TNB"/>
</dbReference>
<evidence type="ECO:0000313" key="9">
    <source>
        <dbReference type="Proteomes" id="UP000008387"/>
    </source>
</evidence>
<reference evidence="8 9" key="1">
    <citation type="journal article" date="2011" name="J. Bacteriol.">
        <title>Genome sequence of Helicobacter bizzozeronii strain CIII-1, an isolate from human gastric mucosa.</title>
        <authorList>
            <person name="Schott T."/>
            <person name="Rossi M."/>
            <person name="Hanninen M.L."/>
        </authorList>
    </citation>
    <scope>NUCLEOTIDE SEQUENCE [LARGE SCALE GENOMIC DNA]</scope>
    <source>
        <strain evidence="8 9">CIII-1</strain>
    </source>
</reference>